<keyword evidence="6" id="KW-0028">Amino-acid biosynthesis</keyword>
<evidence type="ECO:0000256" key="5">
    <source>
        <dbReference type="ARBA" id="ARBA00015196"/>
    </source>
</evidence>
<feature type="active site" description="Nucleophile" evidence="14">
    <location>
        <position position="90"/>
    </location>
</feature>
<evidence type="ECO:0000256" key="7">
    <source>
        <dbReference type="ARBA" id="ARBA00022723"/>
    </source>
</evidence>
<dbReference type="InterPro" id="IPR050582">
    <property type="entry name" value="HAD-like_SerB"/>
</dbReference>
<dbReference type="PANTHER" id="PTHR43344:SF2">
    <property type="entry name" value="PHOSPHOSERINE PHOSPHATASE"/>
    <property type="match status" value="1"/>
</dbReference>
<comment type="caution">
    <text evidence="15">The sequence shown here is derived from an EMBL/GenBank/DDBJ whole genome shotgun (WGS) entry which is preliminary data.</text>
</comment>
<comment type="catalytic activity">
    <reaction evidence="12">
        <text>O-phospho-L-serine + H2O = L-serine + phosphate</text>
        <dbReference type="Rhea" id="RHEA:21208"/>
        <dbReference type="ChEBI" id="CHEBI:15377"/>
        <dbReference type="ChEBI" id="CHEBI:33384"/>
        <dbReference type="ChEBI" id="CHEBI:43474"/>
        <dbReference type="ChEBI" id="CHEBI:57524"/>
        <dbReference type="EC" id="3.1.3.3"/>
    </reaction>
</comment>
<dbReference type="Proteomes" id="UP000029995">
    <property type="component" value="Unassembled WGS sequence"/>
</dbReference>
<dbReference type="Pfam" id="PF12710">
    <property type="entry name" value="HAD"/>
    <property type="match status" value="1"/>
</dbReference>
<sequence>MDLVLTLTTAPDHPALDNALTRHVRNALAIAGGTPGAVDWLAPGIACDIAFTAADAKAAQAAARLSLAGQPVDANVVPALGRRKRLLVADMDATIVEAETLDELAALAGVADRVVPITERAMRGEINFREAVVERVALLEGQPRSIIDRALADLRYTPGGRTLVATMQANGAYCALVSGGFDAFTRPVAAAVGFDRSEGNHLIEADGRLTGRVREPILGKDAKRAFLQEMAAERGLGLADTITVGDGANDIPMLQAAGLGVGFRAKPLVRESVPVSVTHGDLTALLYLQGYRAAEFVAA</sequence>
<evidence type="ECO:0000256" key="13">
    <source>
        <dbReference type="ARBA" id="ARBA00048523"/>
    </source>
</evidence>
<proteinExistence type="inferred from homology"/>
<gene>
    <name evidence="15" type="ORF">P409_20495</name>
</gene>
<dbReference type="InterPro" id="IPR036412">
    <property type="entry name" value="HAD-like_sf"/>
</dbReference>
<dbReference type="EC" id="3.1.3.3" evidence="4"/>
<dbReference type="EMBL" id="JANX01000293">
    <property type="protein sequence ID" value="KGM32589.1"/>
    <property type="molecule type" value="Genomic_DNA"/>
</dbReference>
<dbReference type="SFLD" id="SFLDG01136">
    <property type="entry name" value="C1.6:_Phosphoserine_Phosphatas"/>
    <property type="match status" value="1"/>
</dbReference>
<comment type="cofactor">
    <cofactor evidence="1">
        <name>Mg(2+)</name>
        <dbReference type="ChEBI" id="CHEBI:18420"/>
    </cofactor>
</comment>
<dbReference type="NCBIfam" id="TIGR01488">
    <property type="entry name" value="HAD-SF-IB"/>
    <property type="match status" value="1"/>
</dbReference>
<evidence type="ECO:0000256" key="9">
    <source>
        <dbReference type="ARBA" id="ARBA00022842"/>
    </source>
</evidence>
<dbReference type="SFLD" id="SFLDS00003">
    <property type="entry name" value="Haloacid_Dehalogenase"/>
    <property type="match status" value="1"/>
</dbReference>
<dbReference type="UniPathway" id="UPA00135">
    <property type="reaction ID" value="UER00198"/>
</dbReference>
<evidence type="ECO:0000256" key="3">
    <source>
        <dbReference type="ARBA" id="ARBA00009184"/>
    </source>
</evidence>
<comment type="pathway">
    <text evidence="2">Amino-acid biosynthesis; L-serine biosynthesis; L-serine from 3-phospho-D-glycerate: step 3/3.</text>
</comment>
<evidence type="ECO:0000256" key="14">
    <source>
        <dbReference type="PIRSR" id="PIRSR604469-1"/>
    </source>
</evidence>
<evidence type="ECO:0000256" key="8">
    <source>
        <dbReference type="ARBA" id="ARBA00022801"/>
    </source>
</evidence>
<keyword evidence="9" id="KW-0460">Magnesium</keyword>
<evidence type="ECO:0000256" key="1">
    <source>
        <dbReference type="ARBA" id="ARBA00001946"/>
    </source>
</evidence>
<evidence type="ECO:0000256" key="6">
    <source>
        <dbReference type="ARBA" id="ARBA00022605"/>
    </source>
</evidence>
<dbReference type="SFLD" id="SFLDG01137">
    <property type="entry name" value="C1.6.1:_Phosphoserine_Phosphat"/>
    <property type="match status" value="1"/>
</dbReference>
<dbReference type="GO" id="GO:0006564">
    <property type="term" value="P:L-serine biosynthetic process"/>
    <property type="evidence" value="ECO:0007669"/>
    <property type="project" value="UniProtKB-KW"/>
</dbReference>
<protein>
    <recommendedName>
        <fullName evidence="5">Phosphoserine phosphatase</fullName>
        <ecNumber evidence="4">3.1.3.3</ecNumber>
    </recommendedName>
    <alternativeName>
        <fullName evidence="11">O-phosphoserine phosphohydrolase</fullName>
    </alternativeName>
</protein>
<feature type="active site" description="Proton donor" evidence="14">
    <location>
        <position position="92"/>
    </location>
</feature>
<keyword evidence="10" id="KW-0718">Serine biosynthesis</keyword>
<accession>A0A0A0D3C4</accession>
<dbReference type="AlphaFoldDB" id="A0A0A0D3C4"/>
<dbReference type="Gene3D" id="3.40.50.1000">
    <property type="entry name" value="HAD superfamily/HAD-like"/>
    <property type="match status" value="1"/>
</dbReference>
<dbReference type="GO" id="GO:0005737">
    <property type="term" value="C:cytoplasm"/>
    <property type="evidence" value="ECO:0007669"/>
    <property type="project" value="TreeGrafter"/>
</dbReference>
<keyword evidence="7" id="KW-0479">Metal-binding</keyword>
<dbReference type="SFLD" id="SFLDF00029">
    <property type="entry name" value="phosphoserine_phosphatase"/>
    <property type="match status" value="1"/>
</dbReference>
<evidence type="ECO:0000313" key="15">
    <source>
        <dbReference type="EMBL" id="KGM32589.1"/>
    </source>
</evidence>
<evidence type="ECO:0000256" key="12">
    <source>
        <dbReference type="ARBA" id="ARBA00048138"/>
    </source>
</evidence>
<reference evidence="15 16" key="1">
    <citation type="submission" date="2014-01" db="EMBL/GenBank/DDBJ databases">
        <title>Genome sequence determination for a cystic fibrosis isolate, Inquilinus limosus.</title>
        <authorList>
            <person name="Pino M."/>
            <person name="Di Conza J."/>
            <person name="Gutkind G."/>
        </authorList>
    </citation>
    <scope>NUCLEOTIDE SEQUENCE [LARGE SCALE GENOMIC DNA]</scope>
    <source>
        <strain evidence="15 16">MP06</strain>
    </source>
</reference>
<evidence type="ECO:0000256" key="10">
    <source>
        <dbReference type="ARBA" id="ARBA00023299"/>
    </source>
</evidence>
<comment type="similarity">
    <text evidence="3">Belongs to the HAD-like hydrolase superfamily. SerB family.</text>
</comment>
<organism evidence="15 16">
    <name type="scientific">Inquilinus limosus MP06</name>
    <dbReference type="NCBI Taxonomy" id="1398085"/>
    <lineage>
        <taxon>Bacteria</taxon>
        <taxon>Pseudomonadati</taxon>
        <taxon>Pseudomonadota</taxon>
        <taxon>Alphaproteobacteria</taxon>
        <taxon>Rhodospirillales</taxon>
        <taxon>Rhodospirillaceae</taxon>
        <taxon>Inquilinus</taxon>
    </lineage>
</organism>
<dbReference type="GO" id="GO:0036424">
    <property type="term" value="F:L-phosphoserine phosphatase activity"/>
    <property type="evidence" value="ECO:0007669"/>
    <property type="project" value="InterPro"/>
</dbReference>
<dbReference type="PANTHER" id="PTHR43344">
    <property type="entry name" value="PHOSPHOSERINE PHOSPHATASE"/>
    <property type="match status" value="1"/>
</dbReference>
<name>A0A0A0D3C4_9PROT</name>
<evidence type="ECO:0000313" key="16">
    <source>
        <dbReference type="Proteomes" id="UP000029995"/>
    </source>
</evidence>
<keyword evidence="8" id="KW-0378">Hydrolase</keyword>
<dbReference type="RefSeq" id="WP_034842806.1">
    <property type="nucleotide sequence ID" value="NZ_JANX01000293.1"/>
</dbReference>
<evidence type="ECO:0000256" key="11">
    <source>
        <dbReference type="ARBA" id="ARBA00031693"/>
    </source>
</evidence>
<dbReference type="NCBIfam" id="TIGR00338">
    <property type="entry name" value="serB"/>
    <property type="match status" value="1"/>
</dbReference>
<dbReference type="OrthoDB" id="9792539at2"/>
<evidence type="ECO:0000256" key="2">
    <source>
        <dbReference type="ARBA" id="ARBA00005135"/>
    </source>
</evidence>
<dbReference type="InterPro" id="IPR023214">
    <property type="entry name" value="HAD_sf"/>
</dbReference>
<evidence type="ECO:0000256" key="4">
    <source>
        <dbReference type="ARBA" id="ARBA00012640"/>
    </source>
</evidence>
<comment type="catalytic activity">
    <reaction evidence="13">
        <text>O-phospho-D-serine + H2O = D-serine + phosphate</text>
        <dbReference type="Rhea" id="RHEA:24873"/>
        <dbReference type="ChEBI" id="CHEBI:15377"/>
        <dbReference type="ChEBI" id="CHEBI:35247"/>
        <dbReference type="ChEBI" id="CHEBI:43474"/>
        <dbReference type="ChEBI" id="CHEBI:58680"/>
        <dbReference type="EC" id="3.1.3.3"/>
    </reaction>
</comment>
<dbReference type="GO" id="GO:0000287">
    <property type="term" value="F:magnesium ion binding"/>
    <property type="evidence" value="ECO:0007669"/>
    <property type="project" value="TreeGrafter"/>
</dbReference>
<dbReference type="SUPFAM" id="SSF56784">
    <property type="entry name" value="HAD-like"/>
    <property type="match status" value="1"/>
</dbReference>
<dbReference type="InterPro" id="IPR004469">
    <property type="entry name" value="PSP"/>
</dbReference>